<dbReference type="AlphaFoldDB" id="A0A8X6IFG2"/>
<accession>A0A8X6IFG2</accession>
<organism evidence="1 2">
    <name type="scientific">Trichonephila inaurata madagascariensis</name>
    <dbReference type="NCBI Taxonomy" id="2747483"/>
    <lineage>
        <taxon>Eukaryota</taxon>
        <taxon>Metazoa</taxon>
        <taxon>Ecdysozoa</taxon>
        <taxon>Arthropoda</taxon>
        <taxon>Chelicerata</taxon>
        <taxon>Arachnida</taxon>
        <taxon>Araneae</taxon>
        <taxon>Araneomorphae</taxon>
        <taxon>Entelegynae</taxon>
        <taxon>Araneoidea</taxon>
        <taxon>Nephilidae</taxon>
        <taxon>Trichonephila</taxon>
        <taxon>Trichonephila inaurata</taxon>
    </lineage>
</organism>
<name>A0A8X6IFG2_9ARAC</name>
<reference evidence="1" key="1">
    <citation type="submission" date="2020-08" db="EMBL/GenBank/DDBJ databases">
        <title>Multicomponent nature underlies the extraordinary mechanical properties of spider dragline silk.</title>
        <authorList>
            <person name="Kono N."/>
            <person name="Nakamura H."/>
            <person name="Mori M."/>
            <person name="Yoshida Y."/>
            <person name="Ohtoshi R."/>
            <person name="Malay A.D."/>
            <person name="Moran D.A.P."/>
            <person name="Tomita M."/>
            <person name="Numata K."/>
            <person name="Arakawa K."/>
        </authorList>
    </citation>
    <scope>NUCLEOTIDE SEQUENCE</scope>
</reference>
<sequence>MDLIAELRWLHGREDFSGIDNEALDFTDLEDYLNNDGDKNGRIMHLVIVLVLHKISLRNIIMVVSTQPAYLNPMEHLLSEVERDIQHLDS</sequence>
<evidence type="ECO:0000313" key="2">
    <source>
        <dbReference type="Proteomes" id="UP000886998"/>
    </source>
</evidence>
<proteinExistence type="predicted"/>
<protein>
    <submittedName>
        <fullName evidence="1">Uncharacterized protein</fullName>
    </submittedName>
</protein>
<comment type="caution">
    <text evidence="1">The sequence shown here is derived from an EMBL/GenBank/DDBJ whole genome shotgun (WGS) entry which is preliminary data.</text>
</comment>
<gene>
    <name evidence="1" type="ORF">TNIN_302521</name>
</gene>
<dbReference type="Proteomes" id="UP000886998">
    <property type="component" value="Unassembled WGS sequence"/>
</dbReference>
<dbReference type="EMBL" id="BMAV01025598">
    <property type="protein sequence ID" value="GFS42859.1"/>
    <property type="molecule type" value="Genomic_DNA"/>
</dbReference>
<dbReference type="OrthoDB" id="6750504at2759"/>
<evidence type="ECO:0000313" key="1">
    <source>
        <dbReference type="EMBL" id="GFS42859.1"/>
    </source>
</evidence>
<keyword evidence="2" id="KW-1185">Reference proteome</keyword>